<organism evidence="9 10">
    <name type="scientific">Gilliamella intestini</name>
    <dbReference type="NCBI Taxonomy" id="1798183"/>
    <lineage>
        <taxon>Bacteria</taxon>
        <taxon>Pseudomonadati</taxon>
        <taxon>Pseudomonadota</taxon>
        <taxon>Gammaproteobacteria</taxon>
        <taxon>Orbales</taxon>
        <taxon>Orbaceae</taxon>
        <taxon>Gilliamella</taxon>
    </lineage>
</organism>
<dbReference type="GO" id="GO:0016998">
    <property type="term" value="P:cell wall macromolecule catabolic process"/>
    <property type="evidence" value="ECO:0007669"/>
    <property type="project" value="InterPro"/>
</dbReference>
<proteinExistence type="inferred from homology"/>
<dbReference type="EMBL" id="FMBA01000060">
    <property type="protein sequence ID" value="SCC26929.1"/>
    <property type="molecule type" value="Genomic_DNA"/>
</dbReference>
<dbReference type="InterPro" id="IPR051018">
    <property type="entry name" value="Bacteriophage_GH24"/>
</dbReference>
<dbReference type="Proteomes" id="UP000199698">
    <property type="component" value="Unassembled WGS sequence"/>
</dbReference>
<keyword evidence="6 7" id="KW-0326">Glycosidase</keyword>
<evidence type="ECO:0000256" key="5">
    <source>
        <dbReference type="ARBA" id="ARBA00023200"/>
    </source>
</evidence>
<comment type="similarity">
    <text evidence="7">Belongs to the glycosyl hydrolase 24 family.</text>
</comment>
<evidence type="ECO:0000256" key="3">
    <source>
        <dbReference type="ARBA" id="ARBA00022638"/>
    </source>
</evidence>
<keyword evidence="10" id="KW-1185">Reference proteome</keyword>
<dbReference type="InterPro" id="IPR033907">
    <property type="entry name" value="Endolysin_autolysin"/>
</dbReference>
<dbReference type="AlphaFoldDB" id="A0A1C4D6B4"/>
<dbReference type="RefSeq" id="WP_091125553.1">
    <property type="nucleotide sequence ID" value="NZ_FMBA01000060.1"/>
</dbReference>
<evidence type="ECO:0000256" key="8">
    <source>
        <dbReference type="SAM" id="Phobius"/>
    </source>
</evidence>
<keyword evidence="8" id="KW-0472">Membrane</keyword>
<dbReference type="OrthoDB" id="8141296at2"/>
<comment type="catalytic activity">
    <reaction evidence="1 7">
        <text>Hydrolysis of (1-&gt;4)-beta-linkages between N-acetylmuramic acid and N-acetyl-D-glucosamine residues in a peptidoglycan and between N-acetyl-D-glucosamine residues in chitodextrins.</text>
        <dbReference type="EC" id="3.2.1.17"/>
    </reaction>
</comment>
<dbReference type="Gene3D" id="1.10.530.40">
    <property type="match status" value="1"/>
</dbReference>
<gene>
    <name evidence="9" type="ORF">GA0061080_106019</name>
</gene>
<keyword evidence="2 7" id="KW-0929">Antimicrobial</keyword>
<dbReference type="PANTHER" id="PTHR38107">
    <property type="match status" value="1"/>
</dbReference>
<name>A0A1C4D6B4_9GAMM</name>
<dbReference type="InterPro" id="IPR034690">
    <property type="entry name" value="Endolysin_T4_type"/>
</dbReference>
<accession>A0A1C4D6B4</accession>
<evidence type="ECO:0000256" key="1">
    <source>
        <dbReference type="ARBA" id="ARBA00000632"/>
    </source>
</evidence>
<reference evidence="10" key="1">
    <citation type="submission" date="2016-08" db="EMBL/GenBank/DDBJ databases">
        <authorList>
            <person name="Varghese N."/>
            <person name="Submissions Spin"/>
        </authorList>
    </citation>
    <scope>NUCLEOTIDE SEQUENCE [LARGE SCALE GENOMIC DNA]</scope>
    <source>
        <strain evidence="10">R-53144</strain>
    </source>
</reference>
<dbReference type="GO" id="GO:0009253">
    <property type="term" value="P:peptidoglycan catabolic process"/>
    <property type="evidence" value="ECO:0007669"/>
    <property type="project" value="InterPro"/>
</dbReference>
<dbReference type="SUPFAM" id="SSF53955">
    <property type="entry name" value="Lysozyme-like"/>
    <property type="match status" value="1"/>
</dbReference>
<evidence type="ECO:0000313" key="9">
    <source>
        <dbReference type="EMBL" id="SCC26929.1"/>
    </source>
</evidence>
<dbReference type="GO" id="GO:0031640">
    <property type="term" value="P:killing of cells of another organism"/>
    <property type="evidence" value="ECO:0007669"/>
    <property type="project" value="UniProtKB-KW"/>
</dbReference>
<keyword evidence="8" id="KW-1133">Transmembrane helix</keyword>
<keyword evidence="8" id="KW-0812">Transmembrane</keyword>
<sequence>MKISINGKSKLKSFEGLRLIAYQCSAGVWTIGWGHTTGVKEGDKITIGQAEIFLTGDLVQFENAVNKLVKVPINQNQFDALILLIFNIGITAFTGSTLLRKLNAGDYSGASNQFLVWNKIRVNGVKKPNLGLTQRRQAEKELFDRA</sequence>
<dbReference type="PANTHER" id="PTHR38107:SF3">
    <property type="entry name" value="LYSOZYME RRRD-RELATED"/>
    <property type="match status" value="1"/>
</dbReference>
<protein>
    <recommendedName>
        <fullName evidence="7">Lysozyme</fullName>
        <ecNumber evidence="7">3.2.1.17</ecNumber>
    </recommendedName>
</protein>
<dbReference type="InterPro" id="IPR023347">
    <property type="entry name" value="Lysozyme_dom_sf"/>
</dbReference>
<dbReference type="CDD" id="cd00737">
    <property type="entry name" value="lyz_endolysin_autolysin"/>
    <property type="match status" value="1"/>
</dbReference>
<evidence type="ECO:0000256" key="6">
    <source>
        <dbReference type="ARBA" id="ARBA00023295"/>
    </source>
</evidence>
<feature type="transmembrane region" description="Helical" evidence="8">
    <location>
        <begin position="80"/>
        <end position="99"/>
    </location>
</feature>
<evidence type="ECO:0000313" key="10">
    <source>
        <dbReference type="Proteomes" id="UP000199698"/>
    </source>
</evidence>
<keyword evidence="5" id="KW-1035">Host cytoplasm</keyword>
<dbReference type="GO" id="GO:0003796">
    <property type="term" value="F:lysozyme activity"/>
    <property type="evidence" value="ECO:0007669"/>
    <property type="project" value="UniProtKB-EC"/>
</dbReference>
<keyword evidence="3 7" id="KW-0081">Bacteriolytic enzyme</keyword>
<evidence type="ECO:0000256" key="2">
    <source>
        <dbReference type="ARBA" id="ARBA00022529"/>
    </source>
</evidence>
<dbReference type="InterPro" id="IPR023346">
    <property type="entry name" value="Lysozyme-like_dom_sf"/>
</dbReference>
<dbReference type="InterPro" id="IPR002196">
    <property type="entry name" value="Glyco_hydro_24"/>
</dbReference>
<evidence type="ECO:0000256" key="7">
    <source>
        <dbReference type="RuleBase" id="RU003788"/>
    </source>
</evidence>
<dbReference type="EC" id="3.2.1.17" evidence="7"/>
<dbReference type="HAMAP" id="MF_04110">
    <property type="entry name" value="ENDOLYSIN_T4"/>
    <property type="match status" value="1"/>
</dbReference>
<evidence type="ECO:0000256" key="4">
    <source>
        <dbReference type="ARBA" id="ARBA00022801"/>
    </source>
</evidence>
<dbReference type="STRING" id="1798183.GA0061080_106019"/>
<dbReference type="Pfam" id="PF00959">
    <property type="entry name" value="Phage_lysozyme"/>
    <property type="match status" value="1"/>
</dbReference>
<keyword evidence="4 7" id="KW-0378">Hydrolase</keyword>
<dbReference type="GO" id="GO:0042742">
    <property type="term" value="P:defense response to bacterium"/>
    <property type="evidence" value="ECO:0007669"/>
    <property type="project" value="UniProtKB-KW"/>
</dbReference>